<dbReference type="CDD" id="cd00565">
    <property type="entry name" value="Ubl_ThiS"/>
    <property type="match status" value="1"/>
</dbReference>
<organism evidence="1 2">
    <name type="scientific">Leeia speluncae</name>
    <dbReference type="NCBI Taxonomy" id="2884804"/>
    <lineage>
        <taxon>Bacteria</taxon>
        <taxon>Pseudomonadati</taxon>
        <taxon>Pseudomonadota</taxon>
        <taxon>Betaproteobacteria</taxon>
        <taxon>Neisseriales</taxon>
        <taxon>Leeiaceae</taxon>
        <taxon>Leeia</taxon>
    </lineage>
</organism>
<comment type="caution">
    <text evidence="1">The sequence shown here is derived from an EMBL/GenBank/DDBJ whole genome shotgun (WGS) entry which is preliminary data.</text>
</comment>
<sequence length="65" mass="6990">MKLMINGEWQTFASDQALASILDSIGAKPPYAIAVNQTFVPRSQYQTLTMNDGDAIEIVQAMAGG</sequence>
<dbReference type="SUPFAM" id="SSF54285">
    <property type="entry name" value="MoaD/ThiS"/>
    <property type="match status" value="1"/>
</dbReference>
<evidence type="ECO:0000313" key="1">
    <source>
        <dbReference type="EMBL" id="MCB6184235.1"/>
    </source>
</evidence>
<keyword evidence="2" id="KW-1185">Reference proteome</keyword>
<dbReference type="Pfam" id="PF02597">
    <property type="entry name" value="ThiS"/>
    <property type="match status" value="1"/>
</dbReference>
<dbReference type="InterPro" id="IPR016155">
    <property type="entry name" value="Mopterin_synth/thiamin_S_b"/>
</dbReference>
<accession>A0ABS8D7Q3</accession>
<dbReference type="RefSeq" id="WP_227181047.1">
    <property type="nucleotide sequence ID" value="NZ_JAJBZT010000006.1"/>
</dbReference>
<dbReference type="InterPro" id="IPR010035">
    <property type="entry name" value="Thi_S"/>
</dbReference>
<dbReference type="InterPro" id="IPR003749">
    <property type="entry name" value="ThiS/MoaD-like"/>
</dbReference>
<dbReference type="InterPro" id="IPR012675">
    <property type="entry name" value="Beta-grasp_dom_sf"/>
</dbReference>
<protein>
    <submittedName>
        <fullName evidence="1">Sulfur carrier protein ThiS</fullName>
    </submittedName>
</protein>
<name>A0ABS8D7Q3_9NEIS</name>
<gene>
    <name evidence="1" type="primary">thiS</name>
    <name evidence="1" type="ORF">LIN78_11835</name>
</gene>
<evidence type="ECO:0000313" key="2">
    <source>
        <dbReference type="Proteomes" id="UP001165395"/>
    </source>
</evidence>
<dbReference type="PANTHER" id="PTHR34472">
    <property type="entry name" value="SULFUR CARRIER PROTEIN THIS"/>
    <property type="match status" value="1"/>
</dbReference>
<dbReference type="EMBL" id="JAJBZT010000006">
    <property type="protein sequence ID" value="MCB6184235.1"/>
    <property type="molecule type" value="Genomic_DNA"/>
</dbReference>
<dbReference type="Gene3D" id="3.10.20.30">
    <property type="match status" value="1"/>
</dbReference>
<dbReference type="NCBIfam" id="TIGR01683">
    <property type="entry name" value="thiS"/>
    <property type="match status" value="1"/>
</dbReference>
<dbReference type="Proteomes" id="UP001165395">
    <property type="component" value="Unassembled WGS sequence"/>
</dbReference>
<dbReference type="PANTHER" id="PTHR34472:SF1">
    <property type="entry name" value="SULFUR CARRIER PROTEIN THIS"/>
    <property type="match status" value="1"/>
</dbReference>
<reference evidence="1" key="1">
    <citation type="submission" date="2021-10" db="EMBL/GenBank/DDBJ databases">
        <title>The complete genome sequence of Leeia sp. TBRC 13508.</title>
        <authorList>
            <person name="Charoenyingcharoen P."/>
            <person name="Yukphan P."/>
        </authorList>
    </citation>
    <scope>NUCLEOTIDE SEQUENCE</scope>
    <source>
        <strain evidence="1">TBRC 13508</strain>
    </source>
</reference>
<proteinExistence type="predicted"/>